<dbReference type="InterPro" id="IPR011990">
    <property type="entry name" value="TPR-like_helical_dom_sf"/>
</dbReference>
<dbReference type="SUPFAM" id="SSF55073">
    <property type="entry name" value="Nucleotide cyclase"/>
    <property type="match status" value="1"/>
</dbReference>
<evidence type="ECO:0000313" key="2">
    <source>
        <dbReference type="EMBL" id="OJF11134.1"/>
    </source>
</evidence>
<accession>A0A1K0GG35</accession>
<protein>
    <recommendedName>
        <fullName evidence="1">GGDEF domain-containing protein</fullName>
    </recommendedName>
</protein>
<dbReference type="EMBL" id="MEIA01000439">
    <property type="protein sequence ID" value="OJF11134.1"/>
    <property type="molecule type" value="Genomic_DNA"/>
</dbReference>
<keyword evidence="3" id="KW-1185">Reference proteome</keyword>
<name>A0A1K0GG35_9ACTN</name>
<dbReference type="NCBIfam" id="TIGR00254">
    <property type="entry name" value="GGDEF"/>
    <property type="match status" value="1"/>
</dbReference>
<dbReference type="Pfam" id="PF00990">
    <property type="entry name" value="GGDEF"/>
    <property type="match status" value="1"/>
</dbReference>
<reference evidence="2 3" key="1">
    <citation type="submission" date="2016-09" db="EMBL/GenBank/DDBJ databases">
        <title>Couchioplanes caeruleus draft genome sequence.</title>
        <authorList>
            <person name="Sheehan J."/>
            <person name="Caffrey P."/>
        </authorList>
    </citation>
    <scope>NUCLEOTIDE SEQUENCE [LARGE SCALE GENOMIC DNA]</scope>
    <source>
        <strain evidence="2 3">DSM 43634</strain>
    </source>
</reference>
<dbReference type="CDD" id="cd01949">
    <property type="entry name" value="GGDEF"/>
    <property type="match status" value="1"/>
</dbReference>
<dbReference type="FunFam" id="3.30.70.270:FF:000001">
    <property type="entry name" value="Diguanylate cyclase domain protein"/>
    <property type="match status" value="1"/>
</dbReference>
<proteinExistence type="predicted"/>
<dbReference type="InterPro" id="IPR029787">
    <property type="entry name" value="Nucleotide_cyclase"/>
</dbReference>
<dbReference type="InterPro" id="IPR000160">
    <property type="entry name" value="GGDEF_dom"/>
</dbReference>
<dbReference type="GO" id="GO:0005886">
    <property type="term" value="C:plasma membrane"/>
    <property type="evidence" value="ECO:0007669"/>
    <property type="project" value="TreeGrafter"/>
</dbReference>
<feature type="domain" description="GGDEF" evidence="1">
    <location>
        <begin position="386"/>
        <end position="519"/>
    </location>
</feature>
<sequence length="519" mass="56649">MVDLSVTAPQAAARLDAALRTMETIAPARYREIAEPAVRAERLAAELDRPDLVIRARLAQADALAVDGDMAAAGRIAHEALAWSTEHGGAYLVARSHRQLALFFYHVGDAGEALGNAVQCVAHTGEDAPPQVRARHLSMLAVMLDVNGSQAEARRRFTEALDVAGTLDDPQLSLQILNNLAYTEYSYGHLGRAQELVERMRAYGIRLAATELDTIARVELSRGRYAEAEATLRPVLEGARDDLLDEGKALAECLLTAAEAQRLRGAVAAAQATLDRAARFCDERQLAAARARVREEQARLYAATDRYREAYEEYQRFHSETQALQSAEREARARALQVVFEIEEARRESVRFRELALRDALTGLHNRRFVDDRLGEVLVRAAADRLPVSAALVDLDHFKRINDTLAHAAGDAVLQEVARLLTAAAAEDDVVARLGGEEFVLVLPGIDTDEAVRRCERLRRSIAQHAWRPITGDLPVTASIGVTTVADGGSTPSALLAAADRNLYAAKRSGRNRVVADPA</sequence>
<dbReference type="AlphaFoldDB" id="A0A1K0GG35"/>
<dbReference type="Gene3D" id="3.30.70.270">
    <property type="match status" value="1"/>
</dbReference>
<comment type="caution">
    <text evidence="2">The sequence shown here is derived from an EMBL/GenBank/DDBJ whole genome shotgun (WGS) entry which is preliminary data.</text>
</comment>
<dbReference type="InterPro" id="IPR043128">
    <property type="entry name" value="Rev_trsase/Diguanyl_cyclase"/>
</dbReference>
<dbReference type="SMART" id="SM00267">
    <property type="entry name" value="GGDEF"/>
    <property type="match status" value="1"/>
</dbReference>
<gene>
    <name evidence="2" type="ORF">BG844_28450</name>
</gene>
<dbReference type="GO" id="GO:0043709">
    <property type="term" value="P:cell adhesion involved in single-species biofilm formation"/>
    <property type="evidence" value="ECO:0007669"/>
    <property type="project" value="TreeGrafter"/>
</dbReference>
<dbReference type="Proteomes" id="UP000182486">
    <property type="component" value="Unassembled WGS sequence"/>
</dbReference>
<dbReference type="SUPFAM" id="SSF48452">
    <property type="entry name" value="TPR-like"/>
    <property type="match status" value="2"/>
</dbReference>
<dbReference type="InterPro" id="IPR050469">
    <property type="entry name" value="Diguanylate_Cyclase"/>
</dbReference>
<dbReference type="PANTHER" id="PTHR45138">
    <property type="entry name" value="REGULATORY COMPONENTS OF SENSORY TRANSDUCTION SYSTEM"/>
    <property type="match status" value="1"/>
</dbReference>
<evidence type="ECO:0000313" key="3">
    <source>
        <dbReference type="Proteomes" id="UP000182486"/>
    </source>
</evidence>
<dbReference type="PANTHER" id="PTHR45138:SF9">
    <property type="entry name" value="DIGUANYLATE CYCLASE DGCM-RELATED"/>
    <property type="match status" value="1"/>
</dbReference>
<organism evidence="2 3">
    <name type="scientific">Couchioplanes caeruleus subsp. caeruleus</name>
    <dbReference type="NCBI Taxonomy" id="56427"/>
    <lineage>
        <taxon>Bacteria</taxon>
        <taxon>Bacillati</taxon>
        <taxon>Actinomycetota</taxon>
        <taxon>Actinomycetes</taxon>
        <taxon>Micromonosporales</taxon>
        <taxon>Micromonosporaceae</taxon>
        <taxon>Couchioplanes</taxon>
    </lineage>
</organism>
<dbReference type="GO" id="GO:1902201">
    <property type="term" value="P:negative regulation of bacterial-type flagellum-dependent cell motility"/>
    <property type="evidence" value="ECO:0007669"/>
    <property type="project" value="TreeGrafter"/>
</dbReference>
<dbReference type="PROSITE" id="PS50887">
    <property type="entry name" value="GGDEF"/>
    <property type="match status" value="1"/>
</dbReference>
<dbReference type="GO" id="GO:0052621">
    <property type="term" value="F:diguanylate cyclase activity"/>
    <property type="evidence" value="ECO:0007669"/>
    <property type="project" value="TreeGrafter"/>
</dbReference>
<dbReference type="Gene3D" id="1.25.40.10">
    <property type="entry name" value="Tetratricopeptide repeat domain"/>
    <property type="match status" value="1"/>
</dbReference>
<evidence type="ECO:0000259" key="1">
    <source>
        <dbReference type="PROSITE" id="PS50887"/>
    </source>
</evidence>